<dbReference type="OrthoDB" id="9793325at2"/>
<dbReference type="PANTHER" id="PTHR43639">
    <property type="entry name" value="OXIDOREDUCTASE, SHORT-CHAIN DEHYDROGENASE/REDUCTASE FAMILY (AFU_ORTHOLOGUE AFUA_5G02870)"/>
    <property type="match status" value="1"/>
</dbReference>
<proteinExistence type="inferred from homology"/>
<evidence type="ECO:0000313" key="3">
    <source>
        <dbReference type="EMBL" id="TSI18730.1"/>
    </source>
</evidence>
<evidence type="ECO:0000256" key="2">
    <source>
        <dbReference type="ARBA" id="ARBA00023002"/>
    </source>
</evidence>
<name>A0A556CMR3_BREAU</name>
<gene>
    <name evidence="3" type="ORF">FO013_04100</name>
</gene>
<evidence type="ECO:0000313" key="4">
    <source>
        <dbReference type="Proteomes" id="UP000316406"/>
    </source>
</evidence>
<dbReference type="AlphaFoldDB" id="A0A556CMR3"/>
<keyword evidence="2" id="KW-0560">Oxidoreductase</keyword>
<dbReference type="CDD" id="cd05233">
    <property type="entry name" value="SDR_c"/>
    <property type="match status" value="1"/>
</dbReference>
<dbReference type="GO" id="GO:0016491">
    <property type="term" value="F:oxidoreductase activity"/>
    <property type="evidence" value="ECO:0007669"/>
    <property type="project" value="UniProtKB-KW"/>
</dbReference>
<comment type="caution">
    <text evidence="3">The sequence shown here is derived from an EMBL/GenBank/DDBJ whole genome shotgun (WGS) entry which is preliminary data.</text>
</comment>
<comment type="similarity">
    <text evidence="1">Belongs to the short-chain dehydrogenases/reductases (SDR) family.</text>
</comment>
<dbReference type="InterPro" id="IPR036291">
    <property type="entry name" value="NAD(P)-bd_dom_sf"/>
</dbReference>
<sequence>MDLQLAGKIGLVTGASKGIGLEVVRVLQKEGVTVVTASRTVTPELAATGAVTLTGDLSGPDVPARIVAEALGVSGTLDILVNNVGGGDGTPVGAGFLDFTDGLWASTFELNVFAAVRATRAALPALLSSHGAVVNVSSDSARRPHTAPLPYGAAKAALNAVTKGLSEEFGPQGVRFNTVSPSSTRTALWEGEQSFGADLASTMNVTQQQLIETLPVQAGMLTGRFIEPREVATAIAYLVSPLASSVHGANWIVDAGVDKSS</sequence>
<dbReference type="EMBL" id="VLTK01000002">
    <property type="protein sequence ID" value="TSI18730.1"/>
    <property type="molecule type" value="Genomic_DNA"/>
</dbReference>
<dbReference type="RefSeq" id="WP_143921282.1">
    <property type="nucleotide sequence ID" value="NZ_VLTK01000002.1"/>
</dbReference>
<dbReference type="InterPro" id="IPR002347">
    <property type="entry name" value="SDR_fam"/>
</dbReference>
<dbReference type="Pfam" id="PF13561">
    <property type="entry name" value="adh_short_C2"/>
    <property type="match status" value="1"/>
</dbReference>
<dbReference type="Proteomes" id="UP000316406">
    <property type="component" value="Unassembled WGS sequence"/>
</dbReference>
<dbReference type="PRINTS" id="PR00080">
    <property type="entry name" value="SDRFAMILY"/>
</dbReference>
<dbReference type="PRINTS" id="PR00081">
    <property type="entry name" value="GDHRDH"/>
</dbReference>
<keyword evidence="4" id="KW-1185">Reference proteome</keyword>
<organism evidence="3 4">
    <name type="scientific">Brevibacterium aurantiacum</name>
    <dbReference type="NCBI Taxonomy" id="273384"/>
    <lineage>
        <taxon>Bacteria</taxon>
        <taxon>Bacillati</taxon>
        <taxon>Actinomycetota</taxon>
        <taxon>Actinomycetes</taxon>
        <taxon>Micrococcales</taxon>
        <taxon>Brevibacteriaceae</taxon>
        <taxon>Brevibacterium</taxon>
    </lineage>
</organism>
<dbReference type="SUPFAM" id="SSF51735">
    <property type="entry name" value="NAD(P)-binding Rossmann-fold domains"/>
    <property type="match status" value="1"/>
</dbReference>
<dbReference type="PANTHER" id="PTHR43639:SF1">
    <property type="entry name" value="SHORT-CHAIN DEHYDROGENASE_REDUCTASE FAMILY PROTEIN"/>
    <property type="match status" value="1"/>
</dbReference>
<evidence type="ECO:0000256" key="1">
    <source>
        <dbReference type="ARBA" id="ARBA00006484"/>
    </source>
</evidence>
<reference evidence="3 4" key="1">
    <citation type="submission" date="2019-07" db="EMBL/GenBank/DDBJ databases">
        <title>Draft genome sequence of Brevibacterium aurantiacum XU54 isolated from Xinjiang China.</title>
        <authorList>
            <person name="Xu X."/>
        </authorList>
    </citation>
    <scope>NUCLEOTIDE SEQUENCE [LARGE SCALE GENOMIC DNA]</scope>
    <source>
        <strain evidence="3 4">XU54</strain>
    </source>
</reference>
<protein>
    <submittedName>
        <fullName evidence="3">SDR family oxidoreductase</fullName>
    </submittedName>
</protein>
<dbReference type="Gene3D" id="3.40.50.720">
    <property type="entry name" value="NAD(P)-binding Rossmann-like Domain"/>
    <property type="match status" value="1"/>
</dbReference>
<accession>A0A556CMR3</accession>